<comment type="caution">
    <text evidence="2">The sequence shown here is derived from an EMBL/GenBank/DDBJ whole genome shotgun (WGS) entry which is preliminary data.</text>
</comment>
<evidence type="ECO:0000313" key="2">
    <source>
        <dbReference type="EMBL" id="PQO31634.1"/>
    </source>
</evidence>
<evidence type="ECO:0008006" key="4">
    <source>
        <dbReference type="Google" id="ProtNLM"/>
    </source>
</evidence>
<reference evidence="2 3" key="1">
    <citation type="submission" date="2018-02" db="EMBL/GenBank/DDBJ databases">
        <title>Comparative genomes isolates from brazilian mangrove.</title>
        <authorList>
            <person name="Araujo J.E."/>
            <person name="Taketani R.G."/>
            <person name="Silva M.C.P."/>
            <person name="Loureco M.V."/>
            <person name="Andreote F.D."/>
        </authorList>
    </citation>
    <scope>NUCLEOTIDE SEQUENCE [LARGE SCALE GENOMIC DNA]</scope>
    <source>
        <strain evidence="2 3">NAP PRIS-MGV</strain>
    </source>
</reference>
<dbReference type="AlphaFoldDB" id="A0A2S8FI63"/>
<gene>
    <name evidence="2" type="ORF">C5Y98_19655</name>
</gene>
<feature type="region of interest" description="Disordered" evidence="1">
    <location>
        <begin position="151"/>
        <end position="172"/>
    </location>
</feature>
<organism evidence="2 3">
    <name type="scientific">Blastopirellula marina</name>
    <dbReference type="NCBI Taxonomy" id="124"/>
    <lineage>
        <taxon>Bacteria</taxon>
        <taxon>Pseudomonadati</taxon>
        <taxon>Planctomycetota</taxon>
        <taxon>Planctomycetia</taxon>
        <taxon>Pirellulales</taxon>
        <taxon>Pirellulaceae</taxon>
        <taxon>Blastopirellula</taxon>
    </lineage>
</organism>
<protein>
    <recommendedName>
        <fullName evidence="4">DUF883 domain-containing protein</fullName>
    </recommendedName>
</protein>
<name>A0A2S8FI63_9BACT</name>
<dbReference type="RefSeq" id="WP_105356721.1">
    <property type="nucleotide sequence ID" value="NZ_PUIB01000019.1"/>
</dbReference>
<proteinExistence type="predicted"/>
<feature type="compositionally biased region" description="Polar residues" evidence="1">
    <location>
        <begin position="8"/>
        <end position="18"/>
    </location>
</feature>
<accession>A0A2S8FI63</accession>
<dbReference type="Proteomes" id="UP000239388">
    <property type="component" value="Unassembled WGS sequence"/>
</dbReference>
<sequence>MSNPPPSQLNEPRTATQTARPSAETAEEAREAACEVRAELKQQACEARDRTLERGRQFAEERKGIAAEELGSFGSALRSAAESLESDGEEAVAGYANMCAAQLESTSHYLRERRLGDLYHDANRFARKHPEIFLGGMFLVGIAAARFLKASEPEPETNYSDALPRDMNPDRS</sequence>
<feature type="compositionally biased region" description="Basic and acidic residues" evidence="1">
    <location>
        <begin position="163"/>
        <end position="172"/>
    </location>
</feature>
<dbReference type="EMBL" id="PUIB01000019">
    <property type="protein sequence ID" value="PQO31634.1"/>
    <property type="molecule type" value="Genomic_DNA"/>
</dbReference>
<dbReference type="OrthoDB" id="288439at2"/>
<feature type="region of interest" description="Disordered" evidence="1">
    <location>
        <begin position="1"/>
        <end position="31"/>
    </location>
</feature>
<evidence type="ECO:0000256" key="1">
    <source>
        <dbReference type="SAM" id="MobiDB-lite"/>
    </source>
</evidence>
<evidence type="ECO:0000313" key="3">
    <source>
        <dbReference type="Proteomes" id="UP000239388"/>
    </source>
</evidence>